<evidence type="ECO:0000256" key="4">
    <source>
        <dbReference type="ARBA" id="ARBA00022723"/>
    </source>
</evidence>
<comment type="caution">
    <text evidence="9">The sequence shown here is derived from an EMBL/GenBank/DDBJ whole genome shotgun (WGS) entry which is preliminary data.</text>
</comment>
<gene>
    <name evidence="9" type="ORF">A3G53_01145</name>
</gene>
<dbReference type="Proteomes" id="UP000178645">
    <property type="component" value="Unassembled WGS sequence"/>
</dbReference>
<dbReference type="EMBL" id="MFVU01000001">
    <property type="protein sequence ID" value="OGJ02484.1"/>
    <property type="molecule type" value="Genomic_DNA"/>
</dbReference>
<evidence type="ECO:0000259" key="8">
    <source>
        <dbReference type="Pfam" id="PF01850"/>
    </source>
</evidence>
<evidence type="ECO:0000256" key="2">
    <source>
        <dbReference type="ARBA" id="ARBA00022649"/>
    </source>
</evidence>
<keyword evidence="5" id="KW-0378">Hydrolase</keyword>
<evidence type="ECO:0000256" key="3">
    <source>
        <dbReference type="ARBA" id="ARBA00022722"/>
    </source>
</evidence>
<keyword evidence="2" id="KW-1277">Toxin-antitoxin system</keyword>
<comment type="similarity">
    <text evidence="7">Belongs to the PINc/VapC protein family.</text>
</comment>
<dbReference type="GO" id="GO:0016787">
    <property type="term" value="F:hydrolase activity"/>
    <property type="evidence" value="ECO:0007669"/>
    <property type="project" value="UniProtKB-KW"/>
</dbReference>
<reference evidence="9 10" key="1">
    <citation type="journal article" date="2016" name="Nat. Commun.">
        <title>Thousands of microbial genomes shed light on interconnected biogeochemical processes in an aquifer system.</title>
        <authorList>
            <person name="Anantharaman K."/>
            <person name="Brown C.T."/>
            <person name="Hug L.A."/>
            <person name="Sharon I."/>
            <person name="Castelle C.J."/>
            <person name="Probst A.J."/>
            <person name="Thomas B.C."/>
            <person name="Singh A."/>
            <person name="Wilkins M.J."/>
            <person name="Karaoz U."/>
            <person name="Brodie E.L."/>
            <person name="Williams K.H."/>
            <person name="Hubbard S.S."/>
            <person name="Banfield J.F."/>
        </authorList>
    </citation>
    <scope>NUCLEOTIDE SEQUENCE [LARGE SCALE GENOMIC DNA]</scope>
</reference>
<evidence type="ECO:0000256" key="1">
    <source>
        <dbReference type="ARBA" id="ARBA00001946"/>
    </source>
</evidence>
<dbReference type="InterPro" id="IPR029060">
    <property type="entry name" value="PIN-like_dom_sf"/>
</dbReference>
<keyword evidence="6" id="KW-0460">Magnesium</keyword>
<dbReference type="CDD" id="cd18738">
    <property type="entry name" value="PIN_VapC4-5_FitB-like"/>
    <property type="match status" value="1"/>
</dbReference>
<protein>
    <recommendedName>
        <fullName evidence="8">PIN domain-containing protein</fullName>
    </recommendedName>
</protein>
<proteinExistence type="inferred from homology"/>
<keyword evidence="4" id="KW-0479">Metal-binding</keyword>
<dbReference type="SUPFAM" id="SSF88723">
    <property type="entry name" value="PIN domain-like"/>
    <property type="match status" value="1"/>
</dbReference>
<dbReference type="PANTHER" id="PTHR33653">
    <property type="entry name" value="RIBONUCLEASE VAPC2"/>
    <property type="match status" value="1"/>
</dbReference>
<name>A0A1F6Y7W9_9BACT</name>
<evidence type="ECO:0000256" key="5">
    <source>
        <dbReference type="ARBA" id="ARBA00022801"/>
    </source>
</evidence>
<comment type="cofactor">
    <cofactor evidence="1">
        <name>Mg(2+)</name>
        <dbReference type="ChEBI" id="CHEBI:18420"/>
    </cofactor>
</comment>
<dbReference type="GO" id="GO:0004518">
    <property type="term" value="F:nuclease activity"/>
    <property type="evidence" value="ECO:0007669"/>
    <property type="project" value="UniProtKB-KW"/>
</dbReference>
<evidence type="ECO:0000256" key="6">
    <source>
        <dbReference type="ARBA" id="ARBA00022842"/>
    </source>
</evidence>
<dbReference type="AlphaFoldDB" id="A0A1F6Y7W9"/>
<evidence type="ECO:0000313" key="9">
    <source>
        <dbReference type="EMBL" id="OGJ02484.1"/>
    </source>
</evidence>
<accession>A0A1F6Y7W9</accession>
<dbReference type="InterPro" id="IPR002716">
    <property type="entry name" value="PIN_dom"/>
</dbReference>
<evidence type="ECO:0000256" key="7">
    <source>
        <dbReference type="ARBA" id="ARBA00038093"/>
    </source>
</evidence>
<dbReference type="Gene3D" id="3.40.50.1010">
    <property type="entry name" value="5'-nuclease"/>
    <property type="match status" value="1"/>
</dbReference>
<dbReference type="PANTHER" id="PTHR33653:SF1">
    <property type="entry name" value="RIBONUCLEASE VAPC2"/>
    <property type="match status" value="1"/>
</dbReference>
<keyword evidence="3" id="KW-0540">Nuclease</keyword>
<evidence type="ECO:0000313" key="10">
    <source>
        <dbReference type="Proteomes" id="UP000178645"/>
    </source>
</evidence>
<feature type="domain" description="PIN" evidence="8">
    <location>
        <begin position="6"/>
        <end position="118"/>
    </location>
</feature>
<dbReference type="GO" id="GO:0046872">
    <property type="term" value="F:metal ion binding"/>
    <property type="evidence" value="ECO:0007669"/>
    <property type="project" value="UniProtKB-KW"/>
</dbReference>
<dbReference type="InterPro" id="IPR050556">
    <property type="entry name" value="Type_II_TA_system_RNase"/>
</dbReference>
<dbReference type="Pfam" id="PF01850">
    <property type="entry name" value="PIN"/>
    <property type="match status" value="1"/>
</dbReference>
<organism evidence="9 10">
    <name type="scientific">Candidatus Nomurabacteria bacterium RIFCSPLOWO2_12_FULL_44_11</name>
    <dbReference type="NCBI Taxonomy" id="1801796"/>
    <lineage>
        <taxon>Bacteria</taxon>
        <taxon>Candidatus Nomuraibacteriota</taxon>
    </lineage>
</organism>
<sequence>MFAFTFDTNAIIYYLKGDKKASSAIEQILKDNPSIYISTVTEVELFGFSAMTEIEAYQIEKILETISIIPLDSRIARMAARIRQIYKLKTADSIIAATALFTSSILVTRNIKDFSRVTDLKVKSI</sequence>